<protein>
    <submittedName>
        <fullName evidence="1">DnaJ domain-containing protein</fullName>
    </submittedName>
</protein>
<sequence length="152" mass="17012">MVLEKDLVWWIKCRELGLDVETDDEFEEYDSVNKERGSFLEVLKSAFLSIFLLKTIGAEQSLNFSSLMAMLDPELDGGYKAGYMVAWVLGGKSGIVLSLCLSFASWVCGKNKQQCCCTSGCIHVGWFKSCKVCSTSTRCPSYSYLYVYQAPD</sequence>
<evidence type="ECO:0000313" key="1">
    <source>
        <dbReference type="EMBL" id="PWA50900.1"/>
    </source>
</evidence>
<gene>
    <name evidence="1" type="ORF">CTI12_AA468750</name>
</gene>
<name>A0A2U1LPH9_ARTAN</name>
<dbReference type="STRING" id="35608.A0A2U1LPH9"/>
<comment type="caution">
    <text evidence="1">The sequence shown here is derived from an EMBL/GenBank/DDBJ whole genome shotgun (WGS) entry which is preliminary data.</text>
</comment>
<organism evidence="1 2">
    <name type="scientific">Artemisia annua</name>
    <name type="common">Sweet wormwood</name>
    <dbReference type="NCBI Taxonomy" id="35608"/>
    <lineage>
        <taxon>Eukaryota</taxon>
        <taxon>Viridiplantae</taxon>
        <taxon>Streptophyta</taxon>
        <taxon>Embryophyta</taxon>
        <taxon>Tracheophyta</taxon>
        <taxon>Spermatophyta</taxon>
        <taxon>Magnoliopsida</taxon>
        <taxon>eudicotyledons</taxon>
        <taxon>Gunneridae</taxon>
        <taxon>Pentapetalae</taxon>
        <taxon>asterids</taxon>
        <taxon>campanulids</taxon>
        <taxon>Asterales</taxon>
        <taxon>Asteraceae</taxon>
        <taxon>Asteroideae</taxon>
        <taxon>Anthemideae</taxon>
        <taxon>Artemisiinae</taxon>
        <taxon>Artemisia</taxon>
    </lineage>
</organism>
<accession>A0A2U1LPH9</accession>
<dbReference type="OrthoDB" id="376357at2759"/>
<keyword evidence="2" id="KW-1185">Reference proteome</keyword>
<evidence type="ECO:0000313" key="2">
    <source>
        <dbReference type="Proteomes" id="UP000245207"/>
    </source>
</evidence>
<dbReference type="AlphaFoldDB" id="A0A2U1LPH9"/>
<reference evidence="1 2" key="1">
    <citation type="journal article" date="2018" name="Mol. Plant">
        <title>The genome of Artemisia annua provides insight into the evolution of Asteraceae family and artemisinin biosynthesis.</title>
        <authorList>
            <person name="Shen Q."/>
            <person name="Zhang L."/>
            <person name="Liao Z."/>
            <person name="Wang S."/>
            <person name="Yan T."/>
            <person name="Shi P."/>
            <person name="Liu M."/>
            <person name="Fu X."/>
            <person name="Pan Q."/>
            <person name="Wang Y."/>
            <person name="Lv Z."/>
            <person name="Lu X."/>
            <person name="Zhang F."/>
            <person name="Jiang W."/>
            <person name="Ma Y."/>
            <person name="Chen M."/>
            <person name="Hao X."/>
            <person name="Li L."/>
            <person name="Tang Y."/>
            <person name="Lv G."/>
            <person name="Zhou Y."/>
            <person name="Sun X."/>
            <person name="Brodelius P.E."/>
            <person name="Rose J.K.C."/>
            <person name="Tang K."/>
        </authorList>
    </citation>
    <scope>NUCLEOTIDE SEQUENCE [LARGE SCALE GENOMIC DNA]</scope>
    <source>
        <strain evidence="2">cv. Huhao1</strain>
        <tissue evidence="1">Leaf</tissue>
    </source>
</reference>
<dbReference type="Proteomes" id="UP000245207">
    <property type="component" value="Unassembled WGS sequence"/>
</dbReference>
<proteinExistence type="predicted"/>
<dbReference type="EMBL" id="PKPP01008362">
    <property type="protein sequence ID" value="PWA50900.1"/>
    <property type="molecule type" value="Genomic_DNA"/>
</dbReference>